<accession>A0A7Y6IT13</accession>
<dbReference type="SUPFAM" id="SSF53448">
    <property type="entry name" value="Nucleotide-diphospho-sugar transferases"/>
    <property type="match status" value="1"/>
</dbReference>
<reference evidence="3 4" key="1">
    <citation type="submission" date="2020-06" db="EMBL/GenBank/DDBJ databases">
        <authorList>
            <person name="Chanama M."/>
        </authorList>
    </citation>
    <scope>NUCLEOTIDE SEQUENCE [LARGE SCALE GENOMIC DNA]</scope>
    <source>
        <strain evidence="3 4">TBRC6557</strain>
    </source>
</reference>
<proteinExistence type="predicted"/>
<comment type="caution">
    <text evidence="3">The sequence shown here is derived from an EMBL/GenBank/DDBJ whole genome shotgun (WGS) entry which is preliminary data.</text>
</comment>
<dbReference type="RefSeq" id="WP_175603044.1">
    <property type="nucleotide sequence ID" value="NZ_JABWGO010000006.1"/>
</dbReference>
<protein>
    <submittedName>
        <fullName evidence="3">Glycosyltransferase</fullName>
    </submittedName>
</protein>
<dbReference type="Pfam" id="PF22181">
    <property type="entry name" value="TarS_linker"/>
    <property type="match status" value="1"/>
</dbReference>
<dbReference type="Pfam" id="PF00535">
    <property type="entry name" value="Glycos_transf_2"/>
    <property type="match status" value="1"/>
</dbReference>
<dbReference type="InterPro" id="IPR001173">
    <property type="entry name" value="Glyco_trans_2-like"/>
</dbReference>
<feature type="domain" description="Glycosyltransferase 2-like" evidence="1">
    <location>
        <begin position="6"/>
        <end position="150"/>
    </location>
</feature>
<name>A0A7Y6IT13_9ACTN</name>
<dbReference type="EMBL" id="JABWGO010000006">
    <property type="protein sequence ID" value="NUW43551.1"/>
    <property type="molecule type" value="Genomic_DNA"/>
</dbReference>
<dbReference type="InterPro" id="IPR029044">
    <property type="entry name" value="Nucleotide-diphossugar_trans"/>
</dbReference>
<evidence type="ECO:0000259" key="2">
    <source>
        <dbReference type="Pfam" id="PF22181"/>
    </source>
</evidence>
<dbReference type="Proteomes" id="UP000546126">
    <property type="component" value="Unassembled WGS sequence"/>
</dbReference>
<keyword evidence="4" id="KW-1185">Reference proteome</keyword>
<evidence type="ECO:0000259" key="1">
    <source>
        <dbReference type="Pfam" id="PF00535"/>
    </source>
</evidence>
<evidence type="ECO:0000313" key="3">
    <source>
        <dbReference type="EMBL" id="NUW43551.1"/>
    </source>
</evidence>
<dbReference type="GO" id="GO:0016758">
    <property type="term" value="F:hexosyltransferase activity"/>
    <property type="evidence" value="ECO:0007669"/>
    <property type="project" value="UniProtKB-ARBA"/>
</dbReference>
<dbReference type="InterPro" id="IPR054028">
    <property type="entry name" value="TarS/TarP_linker"/>
</dbReference>
<organism evidence="3 4">
    <name type="scientific">Nonomuraea rhodomycinica</name>
    <dbReference type="NCBI Taxonomy" id="1712872"/>
    <lineage>
        <taxon>Bacteria</taxon>
        <taxon>Bacillati</taxon>
        <taxon>Actinomycetota</taxon>
        <taxon>Actinomycetes</taxon>
        <taxon>Streptosporangiales</taxon>
        <taxon>Streptosporangiaceae</taxon>
        <taxon>Nonomuraea</taxon>
    </lineage>
</organism>
<dbReference type="PANTHER" id="PTHR22916:SF3">
    <property type="entry name" value="UDP-GLCNAC:BETAGAL BETA-1,3-N-ACETYLGLUCOSAMINYLTRANSFERASE-LIKE PROTEIN 1"/>
    <property type="match status" value="1"/>
</dbReference>
<dbReference type="PANTHER" id="PTHR22916">
    <property type="entry name" value="GLYCOSYLTRANSFERASE"/>
    <property type="match status" value="1"/>
</dbReference>
<dbReference type="Gene3D" id="3.90.550.10">
    <property type="entry name" value="Spore Coat Polysaccharide Biosynthesis Protein SpsA, Chain A"/>
    <property type="match status" value="1"/>
</dbReference>
<keyword evidence="3" id="KW-0808">Transferase</keyword>
<feature type="domain" description="TarS/TarP linker" evidence="2">
    <location>
        <begin position="213"/>
        <end position="311"/>
    </location>
</feature>
<gene>
    <name evidence="3" type="ORF">HT134_25970</name>
</gene>
<evidence type="ECO:0000313" key="4">
    <source>
        <dbReference type="Proteomes" id="UP000546126"/>
    </source>
</evidence>
<sequence length="665" mass="73780">MAVKVSVIVDVHNPGDSADACLRSVLDQTLPADDYEVIFVDDGSTDGIAERLDTVAAVRRNVRVLHLPHSGSPMRGRNVGIAAAKGEYVYLMSQGDRLAREALERMYDRAVETDADVLVGRLARDTGPPMGAFQQSRARADILRDRLFSLLTPHKLYRRAFLEQHTLAFAVPGGQLAEQAFSVRAYLEAKVVAVLAEQVCCHLGERPEPDEDPATVVAELRELLDGIDARIGEGRHRDRMYAYWFRSTALRPFLTSRFAGSSIDRGMHFTLLRELVLERFPERLDRYLPVHLRAVAALLRAGRLDQLVLLANSTRRAGLGADLTEVRWDGQVLVLGLTVEVLSGDGRPTVFRADGDRLHWIPPRSLDTTLLPDGVTDVTQAVERARIEVYVRHSETGVIHFLPVAYRVERVQDGRRHIRVRIVGEARVDATEAAMGRPLRSGQWEVHVRMYGGAHQARSRVRRSEGPLNCLGVLAERPRTRLVVPCWTDEGELGLAVEPRSFAESIALVSPGVTVRRQEGHLYVVLPVPYVPPSGGPPLELVLRGTGRREREVSAPALVEPGLAGRIAGQLVAKLPIRRMFAPPDVLGPGRWLPSLRTAEEEVGLRFGLEIRRGAVMVRPTAAVDPARRSPLGRDTALHRIGRRLPGARHLVRLARAGRHRYLKD</sequence>
<dbReference type="AlphaFoldDB" id="A0A7Y6IT13"/>
<dbReference type="CDD" id="cd00761">
    <property type="entry name" value="Glyco_tranf_GTA_type"/>
    <property type="match status" value="1"/>
</dbReference>